<dbReference type="PANTHER" id="PTHR45228:SF4">
    <property type="entry name" value="LIPOPROTEIN"/>
    <property type="match status" value="1"/>
</dbReference>
<keyword evidence="6" id="KW-1185">Reference proteome</keyword>
<feature type="transmembrane region" description="Helical" evidence="3">
    <location>
        <begin position="160"/>
        <end position="182"/>
    </location>
</feature>
<dbReference type="SUPFAM" id="SSF109604">
    <property type="entry name" value="HD-domain/PDEase-like"/>
    <property type="match status" value="1"/>
</dbReference>
<keyword evidence="3" id="KW-0812">Transmembrane</keyword>
<sequence length="445" mass="51200">MPIRSICFLLGQLLFIPSYFYMTKTLKKEKLRAPSFVRFLLVCPPMAYIYTILCMGLIYRLLPGKISYDIIYGVDFFVFGISFLLMYFYGRMMEPVGSAARFLYLCLYLLSMPFTATYDSLTMTVLIDLLMPIIVNFIYCKWVCHPIVGLREDCNRINGVLLTILIIAECLFLLRIAGFLFIESHVELKKYDVYFSVYSFIYAIFVLMFVFSAIIIIVQNIKSARENEQAAKKNHEQSIETIESLVRAVDAKDSYTNGHSARVAKYTRQISKLLGYDDEKADGMYYMALLHDVGKIGVDDAILRKPGRLTDKEFSDIKNHTVIGSQILSRISSMPELQYGALYHHERWDGKGYPRGLKGEEIPEAARIIAVADAYDAMTSNRSYRKALTQDCVHDEIVNGIGRQFWPPAARAMLKMMDQDIHYDMRQKNDESSQNDEQKYEYGIS</sequence>
<dbReference type="SMART" id="SM00471">
    <property type="entry name" value="HDc"/>
    <property type="match status" value="1"/>
</dbReference>
<name>A0AAE3E3C2_9FIRM</name>
<protein>
    <submittedName>
        <fullName evidence="5">HD-GYP domain-containing protein</fullName>
    </submittedName>
</protein>
<comment type="caution">
    <text evidence="5">The sequence shown here is derived from an EMBL/GenBank/DDBJ whole genome shotgun (WGS) entry which is preliminary data.</text>
</comment>
<feature type="transmembrane region" description="Helical" evidence="3">
    <location>
        <begin position="35"/>
        <end position="58"/>
    </location>
</feature>
<accession>A0AAE3E3C2</accession>
<dbReference type="CDD" id="cd00077">
    <property type="entry name" value="HDc"/>
    <property type="match status" value="1"/>
</dbReference>
<dbReference type="InterPro" id="IPR037522">
    <property type="entry name" value="HD_GYP_dom"/>
</dbReference>
<reference evidence="5 6" key="1">
    <citation type="submission" date="2021-10" db="EMBL/GenBank/DDBJ databases">
        <title>Anaerobic single-cell dispensing facilitates the cultivation of human gut bacteria.</title>
        <authorList>
            <person name="Afrizal A."/>
        </authorList>
    </citation>
    <scope>NUCLEOTIDE SEQUENCE [LARGE SCALE GENOMIC DNA]</scope>
    <source>
        <strain evidence="5 6">CLA-AA-H224</strain>
    </source>
</reference>
<evidence type="ECO:0000256" key="2">
    <source>
        <dbReference type="SAM" id="MobiDB-lite"/>
    </source>
</evidence>
<dbReference type="RefSeq" id="WP_308731457.1">
    <property type="nucleotide sequence ID" value="NZ_JAJEQN010000010.1"/>
</dbReference>
<gene>
    <name evidence="5" type="ORF">LKD48_05510</name>
</gene>
<keyword evidence="3" id="KW-0472">Membrane</keyword>
<keyword evidence="1" id="KW-0175">Coiled coil</keyword>
<dbReference type="InterPro" id="IPR003607">
    <property type="entry name" value="HD/PDEase_dom"/>
</dbReference>
<feature type="coiled-coil region" evidence="1">
    <location>
        <begin position="218"/>
        <end position="245"/>
    </location>
</feature>
<feature type="domain" description="HD-GYP" evidence="4">
    <location>
        <begin position="234"/>
        <end position="429"/>
    </location>
</feature>
<dbReference type="Proteomes" id="UP001198200">
    <property type="component" value="Unassembled WGS sequence"/>
</dbReference>
<dbReference type="PROSITE" id="PS51832">
    <property type="entry name" value="HD_GYP"/>
    <property type="match status" value="1"/>
</dbReference>
<feature type="transmembrane region" description="Helical" evidence="3">
    <location>
        <begin position="102"/>
        <end position="118"/>
    </location>
</feature>
<dbReference type="PANTHER" id="PTHR45228">
    <property type="entry name" value="CYCLIC DI-GMP PHOSPHODIESTERASE TM_0186-RELATED"/>
    <property type="match status" value="1"/>
</dbReference>
<evidence type="ECO:0000259" key="4">
    <source>
        <dbReference type="PROSITE" id="PS51832"/>
    </source>
</evidence>
<dbReference type="AlphaFoldDB" id="A0AAE3E3C2"/>
<dbReference type="EMBL" id="JAJEQN010000010">
    <property type="protein sequence ID" value="MCC2221105.1"/>
    <property type="molecule type" value="Genomic_DNA"/>
</dbReference>
<evidence type="ECO:0000256" key="3">
    <source>
        <dbReference type="SAM" id="Phobius"/>
    </source>
</evidence>
<keyword evidence="3" id="KW-1133">Transmembrane helix</keyword>
<proteinExistence type="predicted"/>
<dbReference type="Gene3D" id="1.10.3210.10">
    <property type="entry name" value="Hypothetical protein af1432"/>
    <property type="match status" value="1"/>
</dbReference>
<feature type="transmembrane region" description="Helical" evidence="3">
    <location>
        <begin position="70"/>
        <end position="90"/>
    </location>
</feature>
<evidence type="ECO:0000313" key="6">
    <source>
        <dbReference type="Proteomes" id="UP001198200"/>
    </source>
</evidence>
<feature type="region of interest" description="Disordered" evidence="2">
    <location>
        <begin position="426"/>
        <end position="445"/>
    </location>
</feature>
<feature type="transmembrane region" description="Helical" evidence="3">
    <location>
        <begin position="194"/>
        <end position="218"/>
    </location>
</feature>
<feature type="transmembrane region" description="Helical" evidence="3">
    <location>
        <begin position="6"/>
        <end position="23"/>
    </location>
</feature>
<dbReference type="Pfam" id="PF13487">
    <property type="entry name" value="HD_5"/>
    <property type="match status" value="1"/>
</dbReference>
<evidence type="ECO:0000313" key="5">
    <source>
        <dbReference type="EMBL" id="MCC2221105.1"/>
    </source>
</evidence>
<organism evidence="5 6">
    <name type="scientific">Anthropogastromicrobium aceti</name>
    <dbReference type="NCBI Taxonomy" id="2981768"/>
    <lineage>
        <taxon>Bacteria</taxon>
        <taxon>Bacillati</taxon>
        <taxon>Bacillota</taxon>
        <taxon>Clostridia</taxon>
        <taxon>Lachnospirales</taxon>
        <taxon>Lachnospiraceae</taxon>
        <taxon>Anthropogastromicrobium</taxon>
    </lineage>
</organism>
<dbReference type="InterPro" id="IPR052020">
    <property type="entry name" value="Cyclic_di-GMP/3'3'-cGAMP_PDE"/>
</dbReference>
<evidence type="ECO:0000256" key="1">
    <source>
        <dbReference type="SAM" id="Coils"/>
    </source>
</evidence>